<evidence type="ECO:0000313" key="1">
    <source>
        <dbReference type="EMBL" id="MFM9330518.1"/>
    </source>
</evidence>
<dbReference type="Proteomes" id="UP001631969">
    <property type="component" value="Unassembled WGS sequence"/>
</dbReference>
<keyword evidence="2" id="KW-1185">Reference proteome</keyword>
<comment type="caution">
    <text evidence="1">The sequence shown here is derived from an EMBL/GenBank/DDBJ whole genome shotgun (WGS) entry which is preliminary data.</text>
</comment>
<accession>A0ACC7P0P6</accession>
<organism evidence="1 2">
    <name type="scientific">Paenibacillus mesotrionivorans</name>
    <dbReference type="NCBI Taxonomy" id="3160968"/>
    <lineage>
        <taxon>Bacteria</taxon>
        <taxon>Bacillati</taxon>
        <taxon>Bacillota</taxon>
        <taxon>Bacilli</taxon>
        <taxon>Bacillales</taxon>
        <taxon>Paenibacillaceae</taxon>
        <taxon>Paenibacillus</taxon>
    </lineage>
</organism>
<evidence type="ECO:0000313" key="2">
    <source>
        <dbReference type="Proteomes" id="UP001631969"/>
    </source>
</evidence>
<protein>
    <submittedName>
        <fullName evidence="1">FAD-dependent oxidoreductase</fullName>
    </submittedName>
</protein>
<dbReference type="EMBL" id="JBJURJ010000013">
    <property type="protein sequence ID" value="MFM9330518.1"/>
    <property type="molecule type" value="Genomic_DNA"/>
</dbReference>
<sequence>MEFKHAFTPGAIGQLTLKNRFVLAPMGSGMADNEMITEEFIRYHVARAKGGVGMNTIEYTAVHPTTRNPSIPSIYEDRFIPGMKQLTDAVHAAGGKISTQLWHAGRQTSSQITGLPLIAPSAIPNVAYREMPVEMDHAVIQEIVEAFGAAALRAKQAGFDMVELHGASGYLLNQFMSPYSNKREDEYGGDLVKRTRFCTEVIQSIKRHAGADFPVSYRLTIEEFVSGGLVPEDIMEIAPILEAAGADVLHVTSGLFETVHKTIAPLEVAPGFNAGYTARLKKLLQIPVMVVGRINDPAVAERIIAEGQADFVALGRTLIADPEFCIKAEQGRVDEIIKCIGCNQSCVGGQRPDRELAGHNGPVCLRNPVTGREDRFDDKPAQTPKKVLVAGGGAAGMTAALHLQNRGHQVVLCESSGALGGQLFLAGQSPSKGEMAESALQMGRTVVRSGVEVRLRTPVTQSLIEALRPDEIIIATGSEPFVPNIPGVESGHVVTAHAVLRKEAAPGCRTAIIGGGLVGIEVAELLVSQGKEVVIVEMQDEVAKELVHTRKIFALDFIARHEIPVYVNTRCVSVGEGEITLEKEGAEFTLEHIDTVVLATGSKSRNELAAVVQASGIPYHVIGDALKPRKALEAIYEGAEVAQLI</sequence>
<reference evidence="1" key="1">
    <citation type="submission" date="2024-12" db="EMBL/GenBank/DDBJ databases">
        <authorList>
            <person name="Wu N."/>
        </authorList>
    </citation>
    <scope>NUCLEOTIDE SEQUENCE</scope>
    <source>
        <strain evidence="1">P15</strain>
    </source>
</reference>
<proteinExistence type="predicted"/>
<gene>
    <name evidence="1" type="ORF">ACI1P1_19650</name>
</gene>
<name>A0ACC7P0P6_9BACL</name>